<keyword evidence="3" id="KW-1185">Reference proteome</keyword>
<gene>
    <name evidence="2" type="ORF">DPMN_011128</name>
</gene>
<reference evidence="2" key="1">
    <citation type="journal article" date="2019" name="bioRxiv">
        <title>The Genome of the Zebra Mussel, Dreissena polymorpha: A Resource for Invasive Species Research.</title>
        <authorList>
            <person name="McCartney M.A."/>
            <person name="Auch B."/>
            <person name="Kono T."/>
            <person name="Mallez S."/>
            <person name="Zhang Y."/>
            <person name="Obille A."/>
            <person name="Becker A."/>
            <person name="Abrahante J.E."/>
            <person name="Garbe J."/>
            <person name="Badalamenti J.P."/>
            <person name="Herman A."/>
            <person name="Mangelson H."/>
            <person name="Liachko I."/>
            <person name="Sullivan S."/>
            <person name="Sone E.D."/>
            <person name="Koren S."/>
            <person name="Silverstein K.A.T."/>
            <person name="Beckman K.B."/>
            <person name="Gohl D.M."/>
        </authorList>
    </citation>
    <scope>NUCLEOTIDE SEQUENCE</scope>
    <source>
        <strain evidence="2">Duluth1</strain>
        <tissue evidence="2">Whole animal</tissue>
    </source>
</reference>
<dbReference type="EMBL" id="JAIWYP010000001">
    <property type="protein sequence ID" value="KAH3887113.1"/>
    <property type="molecule type" value="Genomic_DNA"/>
</dbReference>
<organism evidence="2 3">
    <name type="scientific">Dreissena polymorpha</name>
    <name type="common">Zebra mussel</name>
    <name type="synonym">Mytilus polymorpha</name>
    <dbReference type="NCBI Taxonomy" id="45954"/>
    <lineage>
        <taxon>Eukaryota</taxon>
        <taxon>Metazoa</taxon>
        <taxon>Spiralia</taxon>
        <taxon>Lophotrochozoa</taxon>
        <taxon>Mollusca</taxon>
        <taxon>Bivalvia</taxon>
        <taxon>Autobranchia</taxon>
        <taxon>Heteroconchia</taxon>
        <taxon>Euheterodonta</taxon>
        <taxon>Imparidentia</taxon>
        <taxon>Neoheterodontei</taxon>
        <taxon>Myida</taxon>
        <taxon>Dreissenoidea</taxon>
        <taxon>Dreissenidae</taxon>
        <taxon>Dreissena</taxon>
    </lineage>
</organism>
<feature type="region of interest" description="Disordered" evidence="1">
    <location>
        <begin position="28"/>
        <end position="53"/>
    </location>
</feature>
<name>A0A9D4S1M4_DREPO</name>
<sequence>MQLRKQCLANIFFQQSFAKRGTLFTKATPVPKKGTPGRHCNGSTGGSGFTPVKLPAGLEGADRSLALPGTPSMSLLYSPFSSSMWQVCQLVTGFSLKDS</sequence>
<accession>A0A9D4S1M4</accession>
<evidence type="ECO:0000313" key="3">
    <source>
        <dbReference type="Proteomes" id="UP000828390"/>
    </source>
</evidence>
<proteinExistence type="predicted"/>
<protein>
    <submittedName>
        <fullName evidence="2">Uncharacterized protein</fullName>
    </submittedName>
</protein>
<dbReference type="Proteomes" id="UP000828390">
    <property type="component" value="Unassembled WGS sequence"/>
</dbReference>
<evidence type="ECO:0000313" key="2">
    <source>
        <dbReference type="EMBL" id="KAH3887113.1"/>
    </source>
</evidence>
<dbReference type="AlphaFoldDB" id="A0A9D4S1M4"/>
<comment type="caution">
    <text evidence="2">The sequence shown here is derived from an EMBL/GenBank/DDBJ whole genome shotgun (WGS) entry which is preliminary data.</text>
</comment>
<evidence type="ECO:0000256" key="1">
    <source>
        <dbReference type="SAM" id="MobiDB-lite"/>
    </source>
</evidence>
<reference evidence="2" key="2">
    <citation type="submission" date="2020-11" db="EMBL/GenBank/DDBJ databases">
        <authorList>
            <person name="McCartney M.A."/>
            <person name="Auch B."/>
            <person name="Kono T."/>
            <person name="Mallez S."/>
            <person name="Becker A."/>
            <person name="Gohl D.M."/>
            <person name="Silverstein K.A.T."/>
            <person name="Koren S."/>
            <person name="Bechman K.B."/>
            <person name="Herman A."/>
            <person name="Abrahante J.E."/>
            <person name="Garbe J."/>
        </authorList>
    </citation>
    <scope>NUCLEOTIDE SEQUENCE</scope>
    <source>
        <strain evidence="2">Duluth1</strain>
        <tissue evidence="2">Whole animal</tissue>
    </source>
</reference>